<dbReference type="Pfam" id="PF11695">
    <property type="entry name" value="DUF3291"/>
    <property type="match status" value="1"/>
</dbReference>
<gene>
    <name evidence="2" type="ORF">EV190_101283</name>
</gene>
<dbReference type="InterPro" id="IPR011008">
    <property type="entry name" value="Dimeric_a/b-barrel"/>
</dbReference>
<dbReference type="Proteomes" id="UP000295281">
    <property type="component" value="Unassembled WGS sequence"/>
</dbReference>
<accession>A0A4R6V404</accession>
<name>A0A4R6V404_9ACTN</name>
<dbReference type="RefSeq" id="WP_133739565.1">
    <property type="nucleotide sequence ID" value="NZ_SNYN01000001.1"/>
</dbReference>
<keyword evidence="3" id="KW-1185">Reference proteome</keyword>
<evidence type="ECO:0000313" key="2">
    <source>
        <dbReference type="EMBL" id="TDQ54964.1"/>
    </source>
</evidence>
<evidence type="ECO:0000259" key="1">
    <source>
        <dbReference type="Pfam" id="PF11695"/>
    </source>
</evidence>
<reference evidence="2 3" key="1">
    <citation type="submission" date="2019-03" db="EMBL/GenBank/DDBJ databases">
        <title>Genomic Encyclopedia of Type Strains, Phase IV (KMG-IV): sequencing the most valuable type-strain genomes for metagenomic binning, comparative biology and taxonomic classification.</title>
        <authorList>
            <person name="Goeker M."/>
        </authorList>
    </citation>
    <scope>NUCLEOTIDE SEQUENCE [LARGE SCALE GENOMIC DNA]</scope>
    <source>
        <strain evidence="2 3">DSM 46770</strain>
    </source>
</reference>
<feature type="domain" description="DUF3291" evidence="1">
    <location>
        <begin position="6"/>
        <end position="143"/>
    </location>
</feature>
<dbReference type="AlphaFoldDB" id="A0A4R6V404"/>
<proteinExistence type="predicted"/>
<dbReference type="InterPro" id="IPR021708">
    <property type="entry name" value="DUF3291"/>
</dbReference>
<organism evidence="2 3">
    <name type="scientific">Actinorugispora endophytica</name>
    <dbReference type="NCBI Taxonomy" id="1605990"/>
    <lineage>
        <taxon>Bacteria</taxon>
        <taxon>Bacillati</taxon>
        <taxon>Actinomycetota</taxon>
        <taxon>Actinomycetes</taxon>
        <taxon>Streptosporangiales</taxon>
        <taxon>Nocardiopsidaceae</taxon>
        <taxon>Actinorugispora</taxon>
    </lineage>
</organism>
<dbReference type="EMBL" id="SNYN01000001">
    <property type="protein sequence ID" value="TDQ54964.1"/>
    <property type="molecule type" value="Genomic_DNA"/>
</dbReference>
<dbReference type="SUPFAM" id="SSF54909">
    <property type="entry name" value="Dimeric alpha+beta barrel"/>
    <property type="match status" value="1"/>
</dbReference>
<protein>
    <submittedName>
        <fullName evidence="2">Uncharacterized protein DUF3291</fullName>
    </submittedName>
</protein>
<evidence type="ECO:0000313" key="3">
    <source>
        <dbReference type="Proteomes" id="UP000295281"/>
    </source>
</evidence>
<comment type="caution">
    <text evidence="2">The sequence shown here is derived from an EMBL/GenBank/DDBJ whole genome shotgun (WGS) entry which is preliminary data.</text>
</comment>
<dbReference type="OrthoDB" id="2376237at2"/>
<sequence>MSGYHLAQMNVGVLNAPLDTPRMSDFVAMLDPINSLADASPGFVWRFRSEGANDATEERPFGDDLLINFSVWESSESLWDFTYRTDHLELLRRRREWFTRLDGVFLVLWWIPAGHVPTLAEAGERLDLIREKGPTPEAFDFRTPFPAPVPA</sequence>